<proteinExistence type="predicted"/>
<protein>
    <submittedName>
        <fullName evidence="1">Uncharacterized protein</fullName>
    </submittedName>
</protein>
<accession>A0A6G4XD95</accession>
<reference evidence="1 2" key="1">
    <citation type="submission" date="2020-02" db="EMBL/GenBank/DDBJ databases">
        <title>Whole-genome analyses of novel actinobacteria.</title>
        <authorList>
            <person name="Sahin N."/>
            <person name="Tokatli A."/>
        </authorList>
    </citation>
    <scope>NUCLEOTIDE SEQUENCE [LARGE SCALE GENOMIC DNA]</scope>
    <source>
        <strain evidence="1 2">YC504</strain>
    </source>
</reference>
<evidence type="ECO:0000313" key="2">
    <source>
        <dbReference type="Proteomes" id="UP000481109"/>
    </source>
</evidence>
<gene>
    <name evidence="1" type="ORF">G6045_07480</name>
</gene>
<dbReference type="RefSeq" id="WP_165331032.1">
    <property type="nucleotide sequence ID" value="NZ_JAAKZW010000015.1"/>
</dbReference>
<dbReference type="Proteomes" id="UP000481109">
    <property type="component" value="Unassembled WGS sequence"/>
</dbReference>
<keyword evidence="2" id="KW-1185">Reference proteome</keyword>
<evidence type="ECO:0000313" key="1">
    <source>
        <dbReference type="EMBL" id="NGO75519.1"/>
    </source>
</evidence>
<name>A0A6G4XD95_9ACTN</name>
<organism evidence="1 2">
    <name type="scientific">Streptomyces mesophilus</name>
    <dbReference type="NCBI Taxonomy" id="1775132"/>
    <lineage>
        <taxon>Bacteria</taxon>
        <taxon>Bacillati</taxon>
        <taxon>Actinomycetota</taxon>
        <taxon>Actinomycetes</taxon>
        <taxon>Kitasatosporales</taxon>
        <taxon>Streptomycetaceae</taxon>
        <taxon>Streptomyces</taxon>
    </lineage>
</organism>
<comment type="caution">
    <text evidence="1">The sequence shown here is derived from an EMBL/GenBank/DDBJ whole genome shotgun (WGS) entry which is preliminary data.</text>
</comment>
<dbReference type="EMBL" id="JAAKZW010000015">
    <property type="protein sequence ID" value="NGO75519.1"/>
    <property type="molecule type" value="Genomic_DNA"/>
</dbReference>
<dbReference type="AlphaFoldDB" id="A0A6G4XD95"/>
<sequence length="77" mass="8736">MAAVFHHPVRLNSLLAPRAWRRALARVIARLADAPLEQSVVRSVPVRRGFGKPQARWHTVTGADGRPHLVAEWRRQD</sequence>